<proteinExistence type="predicted"/>
<dbReference type="RefSeq" id="WP_086785041.1">
    <property type="nucleotide sequence ID" value="NZ_JAGIOO010000001.1"/>
</dbReference>
<evidence type="ECO:0000256" key="2">
    <source>
        <dbReference type="SAM" id="MobiDB-lite"/>
    </source>
</evidence>
<feature type="domain" description="J" evidence="3">
    <location>
        <begin position="11"/>
        <end position="75"/>
    </location>
</feature>
<dbReference type="SUPFAM" id="SSF46565">
    <property type="entry name" value="Chaperone J-domain"/>
    <property type="match status" value="1"/>
</dbReference>
<name>A0ABS5AQH5_9PSEU</name>
<dbReference type="EMBL" id="JAGIOO010000001">
    <property type="protein sequence ID" value="MBP2478502.1"/>
    <property type="molecule type" value="Genomic_DNA"/>
</dbReference>
<evidence type="ECO:0000313" key="5">
    <source>
        <dbReference type="Proteomes" id="UP001519363"/>
    </source>
</evidence>
<dbReference type="Proteomes" id="UP001519363">
    <property type="component" value="Unassembled WGS sequence"/>
</dbReference>
<comment type="caution">
    <text evidence="4">The sequence shown here is derived from an EMBL/GenBank/DDBJ whole genome shotgun (WGS) entry which is preliminary data.</text>
</comment>
<feature type="region of interest" description="Disordered" evidence="2">
    <location>
        <begin position="63"/>
        <end position="114"/>
    </location>
</feature>
<dbReference type="Pfam" id="PF00226">
    <property type="entry name" value="DnaJ"/>
    <property type="match status" value="1"/>
</dbReference>
<dbReference type="InterPro" id="IPR001623">
    <property type="entry name" value="DnaJ_domain"/>
</dbReference>
<sequence>MPPSASPPPRDPHQTLGVTRAATSAEIAAAYRALVRALHPDTQHESADPARLAEVLAAHTLLRDPPHRTTYDTQHPVAAPPPAPASTSILARMHPDRPHRPPDIRVGPVRHHRE</sequence>
<dbReference type="Gene3D" id="1.10.287.110">
    <property type="entry name" value="DnaJ domain"/>
    <property type="match status" value="1"/>
</dbReference>
<keyword evidence="5" id="KW-1185">Reference proteome</keyword>
<dbReference type="PANTHER" id="PTHR43096">
    <property type="entry name" value="DNAJ HOMOLOG 1, MITOCHONDRIAL-RELATED"/>
    <property type="match status" value="1"/>
</dbReference>
<dbReference type="PRINTS" id="PR00625">
    <property type="entry name" value="JDOMAIN"/>
</dbReference>
<feature type="compositionally biased region" description="Basic and acidic residues" evidence="2">
    <location>
        <begin position="93"/>
        <end position="103"/>
    </location>
</feature>
<evidence type="ECO:0000256" key="1">
    <source>
        <dbReference type="ARBA" id="ARBA00023186"/>
    </source>
</evidence>
<evidence type="ECO:0000259" key="3">
    <source>
        <dbReference type="PROSITE" id="PS50076"/>
    </source>
</evidence>
<organism evidence="4 5">
    <name type="scientific">Crossiella equi</name>
    <dbReference type="NCBI Taxonomy" id="130796"/>
    <lineage>
        <taxon>Bacteria</taxon>
        <taxon>Bacillati</taxon>
        <taxon>Actinomycetota</taxon>
        <taxon>Actinomycetes</taxon>
        <taxon>Pseudonocardiales</taxon>
        <taxon>Pseudonocardiaceae</taxon>
        <taxon>Crossiella</taxon>
    </lineage>
</organism>
<dbReference type="PANTHER" id="PTHR43096:SF52">
    <property type="entry name" value="DNAJ HOMOLOG 1, MITOCHONDRIAL-RELATED"/>
    <property type="match status" value="1"/>
</dbReference>
<accession>A0ABS5AQH5</accession>
<dbReference type="PROSITE" id="PS50076">
    <property type="entry name" value="DNAJ_2"/>
    <property type="match status" value="1"/>
</dbReference>
<dbReference type="InterPro" id="IPR036869">
    <property type="entry name" value="J_dom_sf"/>
</dbReference>
<reference evidence="4 5" key="1">
    <citation type="submission" date="2021-03" db="EMBL/GenBank/DDBJ databases">
        <title>Sequencing the genomes of 1000 actinobacteria strains.</title>
        <authorList>
            <person name="Klenk H.-P."/>
        </authorList>
    </citation>
    <scope>NUCLEOTIDE SEQUENCE [LARGE SCALE GENOMIC DNA]</scope>
    <source>
        <strain evidence="4 5">DSM 44580</strain>
    </source>
</reference>
<dbReference type="SMART" id="SM00271">
    <property type="entry name" value="DnaJ"/>
    <property type="match status" value="1"/>
</dbReference>
<protein>
    <recommendedName>
        <fullName evidence="3">J domain-containing protein</fullName>
    </recommendedName>
</protein>
<gene>
    <name evidence="4" type="ORF">JOF53_007374</name>
</gene>
<evidence type="ECO:0000313" key="4">
    <source>
        <dbReference type="EMBL" id="MBP2478502.1"/>
    </source>
</evidence>
<keyword evidence="1" id="KW-0143">Chaperone</keyword>